<dbReference type="PANTHER" id="PTHR35007:SF2">
    <property type="entry name" value="PILUS ASSEMBLE PROTEIN"/>
    <property type="match status" value="1"/>
</dbReference>
<gene>
    <name evidence="8" type="ORF">SAMN05216217_12612</name>
</gene>
<feature type="transmembrane region" description="Helical" evidence="6">
    <location>
        <begin position="117"/>
        <end position="136"/>
    </location>
</feature>
<proteinExistence type="predicted"/>
<keyword evidence="5 6" id="KW-0472">Membrane</keyword>
<evidence type="ECO:0000313" key="9">
    <source>
        <dbReference type="Proteomes" id="UP000243629"/>
    </source>
</evidence>
<sequence>MSDQILPLLIAGISVCAAIMLVVSLSSLFRGIPETDRRYMDPLPRFLKLIWPLADFIAVHVGERLPVELLEKIRAALSRSGLSYLMSPEQFFGLQIISAAFFFSLAYFGLSSIEVESVFLLISMTLLGFFFPYLSVSDRKKVREKDIVRSLSIYLDFITMAVEAGLNLNGALIQAVDKGPDGPLKVELHRVLRDIKAGMSRADALRLLADRLQIREINALVSSLIQSEKTGSSVGMTLRIQAEQRRVERFQRAEKLALEAPVKLIFPLVAFIFPTTFIILGFPILMKFMYEL</sequence>
<dbReference type="EMBL" id="FOUI01000026">
    <property type="protein sequence ID" value="SFM89921.1"/>
    <property type="molecule type" value="Genomic_DNA"/>
</dbReference>
<accession>A0A1I4ULY1</accession>
<evidence type="ECO:0000256" key="5">
    <source>
        <dbReference type="ARBA" id="ARBA00023136"/>
    </source>
</evidence>
<feature type="domain" description="Type II secretion system protein GspF" evidence="7">
    <location>
        <begin position="155"/>
        <end position="280"/>
    </location>
</feature>
<dbReference type="InterPro" id="IPR042094">
    <property type="entry name" value="T2SS_GspF_sf"/>
</dbReference>
<evidence type="ECO:0000256" key="2">
    <source>
        <dbReference type="ARBA" id="ARBA00022475"/>
    </source>
</evidence>
<dbReference type="Gene3D" id="1.20.81.30">
    <property type="entry name" value="Type II secretion system (T2SS), domain F"/>
    <property type="match status" value="1"/>
</dbReference>
<evidence type="ECO:0000256" key="3">
    <source>
        <dbReference type="ARBA" id="ARBA00022692"/>
    </source>
</evidence>
<feature type="transmembrane region" description="Helical" evidence="6">
    <location>
        <begin position="91"/>
        <end position="111"/>
    </location>
</feature>
<dbReference type="Pfam" id="PF00482">
    <property type="entry name" value="T2SSF"/>
    <property type="match status" value="1"/>
</dbReference>
<organism evidence="8 9">
    <name type="scientific">Halopseudomonas yangmingensis</name>
    <dbReference type="NCBI Taxonomy" id="1720063"/>
    <lineage>
        <taxon>Bacteria</taxon>
        <taxon>Pseudomonadati</taxon>
        <taxon>Pseudomonadota</taxon>
        <taxon>Gammaproteobacteria</taxon>
        <taxon>Pseudomonadales</taxon>
        <taxon>Pseudomonadaceae</taxon>
        <taxon>Halopseudomonas</taxon>
    </lineage>
</organism>
<name>A0A1I4ULY1_9GAMM</name>
<dbReference type="GO" id="GO:0005886">
    <property type="term" value="C:plasma membrane"/>
    <property type="evidence" value="ECO:0007669"/>
    <property type="project" value="UniProtKB-SubCell"/>
</dbReference>
<evidence type="ECO:0000259" key="7">
    <source>
        <dbReference type="Pfam" id="PF00482"/>
    </source>
</evidence>
<dbReference type="AlphaFoldDB" id="A0A1I4ULY1"/>
<evidence type="ECO:0000256" key="4">
    <source>
        <dbReference type="ARBA" id="ARBA00022989"/>
    </source>
</evidence>
<keyword evidence="9" id="KW-1185">Reference proteome</keyword>
<comment type="subcellular location">
    <subcellularLocation>
        <location evidence="1">Cell membrane</location>
        <topology evidence="1">Multi-pass membrane protein</topology>
    </subcellularLocation>
</comment>
<protein>
    <submittedName>
        <fullName evidence="8">Tight adherence protein C</fullName>
    </submittedName>
</protein>
<feature type="transmembrane region" description="Helical" evidence="6">
    <location>
        <begin position="7"/>
        <end position="29"/>
    </location>
</feature>
<dbReference type="STRING" id="1720063.SAMN05216217_12612"/>
<dbReference type="PANTHER" id="PTHR35007">
    <property type="entry name" value="INTEGRAL MEMBRANE PROTEIN-RELATED"/>
    <property type="match status" value="1"/>
</dbReference>
<evidence type="ECO:0000313" key="8">
    <source>
        <dbReference type="EMBL" id="SFM89921.1"/>
    </source>
</evidence>
<feature type="transmembrane region" description="Helical" evidence="6">
    <location>
        <begin position="264"/>
        <end position="286"/>
    </location>
</feature>
<evidence type="ECO:0000256" key="6">
    <source>
        <dbReference type="SAM" id="Phobius"/>
    </source>
</evidence>
<keyword evidence="3 6" id="KW-0812">Transmembrane</keyword>
<keyword evidence="4 6" id="KW-1133">Transmembrane helix</keyword>
<dbReference type="OrthoDB" id="9810662at2"/>
<dbReference type="Proteomes" id="UP000243629">
    <property type="component" value="Unassembled WGS sequence"/>
</dbReference>
<evidence type="ECO:0000256" key="1">
    <source>
        <dbReference type="ARBA" id="ARBA00004651"/>
    </source>
</evidence>
<dbReference type="RefSeq" id="WP_093478954.1">
    <property type="nucleotide sequence ID" value="NZ_FOUI01000026.1"/>
</dbReference>
<reference evidence="9" key="1">
    <citation type="submission" date="2016-10" db="EMBL/GenBank/DDBJ databases">
        <authorList>
            <person name="Varghese N."/>
            <person name="Submissions S."/>
        </authorList>
    </citation>
    <scope>NUCLEOTIDE SEQUENCE [LARGE SCALE GENOMIC DNA]</scope>
    <source>
        <strain evidence="9">DSM 24213</strain>
    </source>
</reference>
<dbReference type="InterPro" id="IPR018076">
    <property type="entry name" value="T2SS_GspF_dom"/>
</dbReference>
<keyword evidence="2" id="KW-1003">Cell membrane</keyword>